<dbReference type="Proteomes" id="UP000033115">
    <property type="component" value="Chromosome"/>
</dbReference>
<gene>
    <name evidence="1" type="ORF">CSCA_1409</name>
</gene>
<organism evidence="1 2">
    <name type="scientific">Clostridium scatologenes</name>
    <dbReference type="NCBI Taxonomy" id="1548"/>
    <lineage>
        <taxon>Bacteria</taxon>
        <taxon>Bacillati</taxon>
        <taxon>Bacillota</taxon>
        <taxon>Clostridia</taxon>
        <taxon>Eubacteriales</taxon>
        <taxon>Clostridiaceae</taxon>
        <taxon>Clostridium</taxon>
    </lineage>
</organism>
<evidence type="ECO:0000313" key="2">
    <source>
        <dbReference type="Proteomes" id="UP000033115"/>
    </source>
</evidence>
<dbReference type="RefSeq" id="WP_029159961.1">
    <property type="nucleotide sequence ID" value="NZ_CP009933.1"/>
</dbReference>
<dbReference type="KEGG" id="csq:CSCA_1409"/>
<evidence type="ECO:0000313" key="1">
    <source>
        <dbReference type="EMBL" id="AKA68534.1"/>
    </source>
</evidence>
<protein>
    <submittedName>
        <fullName evidence="1">Uncharacterized protein</fullName>
    </submittedName>
</protein>
<name>A0A0E3M5K0_CLOSL</name>
<dbReference type="STRING" id="1548.CSCA_1409"/>
<dbReference type="HOGENOM" id="CLU_2567840_0_0_9"/>
<accession>A0A0E3M5K0</accession>
<keyword evidence="2" id="KW-1185">Reference proteome</keyword>
<dbReference type="AlphaFoldDB" id="A0A0E3M5K0"/>
<dbReference type="EMBL" id="CP009933">
    <property type="protein sequence ID" value="AKA68534.1"/>
    <property type="molecule type" value="Genomic_DNA"/>
</dbReference>
<proteinExistence type="predicted"/>
<sequence>MVYEDEIPKELNEGRIYTSKDLMYFVTFHDVKIISEDTSQFYESETEKYKVIKIIEGYVHGSEKGNCYAIPGYKQKIYIVQKAY</sequence>
<reference evidence="1 2" key="1">
    <citation type="journal article" date="2015" name="J. Biotechnol.">
        <title>Complete genome sequence of a malodorant-producing acetogen, Clostridium scatologenes ATCC 25775(T).</title>
        <authorList>
            <person name="Zhu Z."/>
            <person name="Guo T."/>
            <person name="Zheng H."/>
            <person name="Song T."/>
            <person name="Ouyang P."/>
            <person name="Xie J."/>
        </authorList>
    </citation>
    <scope>NUCLEOTIDE SEQUENCE [LARGE SCALE GENOMIC DNA]</scope>
    <source>
        <strain evidence="1 2">ATCC 25775</strain>
    </source>
</reference>